<evidence type="ECO:0000259" key="2">
    <source>
        <dbReference type="Pfam" id="PF01370"/>
    </source>
</evidence>
<dbReference type="InterPro" id="IPR036291">
    <property type="entry name" value="NAD(P)-bd_dom_sf"/>
</dbReference>
<dbReference type="Proteomes" id="UP000030170">
    <property type="component" value="Unassembled WGS sequence"/>
</dbReference>
<dbReference type="OrthoDB" id="9803892at2"/>
<dbReference type="EMBL" id="JJML01000014">
    <property type="protein sequence ID" value="KGF73217.1"/>
    <property type="molecule type" value="Genomic_DNA"/>
</dbReference>
<reference evidence="3 4" key="1">
    <citation type="journal article" date="2014" name="Mol. Ecol.">
        <title>Evolution of Synechococcus.</title>
        <authorList>
            <person name="Dvorak P."/>
            <person name="Casamatta D."/>
            <person name="Hasler P."/>
            <person name="Poulickova A."/>
            <person name="Ondrej V."/>
            <person name="Sanges R."/>
        </authorList>
    </citation>
    <scope>NUCLEOTIDE SEQUENCE [LARGE SCALE GENOMIC DNA]</scope>
    <source>
        <strain evidence="3 4">CAUP A 1101</strain>
    </source>
</reference>
<organism evidence="3 4">
    <name type="scientific">Neosynechococcus sphagnicola sy1</name>
    <dbReference type="NCBI Taxonomy" id="1497020"/>
    <lineage>
        <taxon>Bacteria</taxon>
        <taxon>Bacillati</taxon>
        <taxon>Cyanobacteriota</taxon>
        <taxon>Cyanophyceae</taxon>
        <taxon>Neosynechococcales</taxon>
        <taxon>Neosynechococcaceae</taxon>
        <taxon>Neosynechococcus</taxon>
    </lineage>
</organism>
<protein>
    <recommendedName>
        <fullName evidence="2">NAD-dependent epimerase/dehydratase domain-containing protein</fullName>
    </recommendedName>
</protein>
<sequence length="317" mass="35474">MKVLITGALGYIGGQLVEQLRQRSDCQLRLLVRRDPLELQAWVSGLEVWQGDLTQPQTLRGIGDGIDRVIHLAALDAPSCQRDPVAALRVNVEGTLNLWAAVGSAPAQLIYLSTFHVYGANGRDRVTEETPLAPIHPYGSTHGMAELYTTMYARQRQQGATILRLSNSYGPPLTPDVNCWTIVINDLCRQAIAQQRLVLRSSGLQVRDFIALRDVVAAIEQVMRQPAPEIQTLNLGGLKTYSILEVAQAVQGIYQTDYGRHLPLERPQPLPQETPGSLDFRCDRLQAWGWRPHISLTDNIRQTLRFCQQHFSPRQES</sequence>
<dbReference type="SUPFAM" id="SSF51735">
    <property type="entry name" value="NAD(P)-binding Rossmann-fold domains"/>
    <property type="match status" value="1"/>
</dbReference>
<dbReference type="InterPro" id="IPR001509">
    <property type="entry name" value="Epimerase_deHydtase"/>
</dbReference>
<dbReference type="PANTHER" id="PTHR43000">
    <property type="entry name" value="DTDP-D-GLUCOSE 4,6-DEHYDRATASE-RELATED"/>
    <property type="match status" value="1"/>
</dbReference>
<dbReference type="AlphaFoldDB" id="A0A098TMW4"/>
<dbReference type="RefSeq" id="WP_036531880.1">
    <property type="nucleotide sequence ID" value="NZ_JJML01000014.1"/>
</dbReference>
<dbReference type="Pfam" id="PF01370">
    <property type="entry name" value="Epimerase"/>
    <property type="match status" value="1"/>
</dbReference>
<comment type="caution">
    <text evidence="3">The sequence shown here is derived from an EMBL/GenBank/DDBJ whole genome shotgun (WGS) entry which is preliminary data.</text>
</comment>
<evidence type="ECO:0000313" key="3">
    <source>
        <dbReference type="EMBL" id="KGF73217.1"/>
    </source>
</evidence>
<name>A0A098TMW4_9CYAN</name>
<feature type="domain" description="NAD-dependent epimerase/dehydratase" evidence="2">
    <location>
        <begin position="3"/>
        <end position="236"/>
    </location>
</feature>
<dbReference type="STRING" id="1497020.DO97_01565"/>
<gene>
    <name evidence="3" type="ORF">DO97_01565</name>
</gene>
<evidence type="ECO:0000256" key="1">
    <source>
        <dbReference type="ARBA" id="ARBA00007637"/>
    </source>
</evidence>
<accession>A0A098TMW4</accession>
<comment type="similarity">
    <text evidence="1">Belongs to the NAD(P)-dependent epimerase/dehydratase family.</text>
</comment>
<dbReference type="Gene3D" id="3.40.50.720">
    <property type="entry name" value="NAD(P)-binding Rossmann-like Domain"/>
    <property type="match status" value="1"/>
</dbReference>
<dbReference type="CDD" id="cd08946">
    <property type="entry name" value="SDR_e"/>
    <property type="match status" value="1"/>
</dbReference>
<evidence type="ECO:0000313" key="4">
    <source>
        <dbReference type="Proteomes" id="UP000030170"/>
    </source>
</evidence>
<proteinExistence type="inferred from homology"/>
<keyword evidence="4" id="KW-1185">Reference proteome</keyword>